<name>A0ABW3MR38_9PSEU</name>
<dbReference type="Proteomes" id="UP001597045">
    <property type="component" value="Unassembled WGS sequence"/>
</dbReference>
<evidence type="ECO:0000313" key="1">
    <source>
        <dbReference type="EMBL" id="MFD1051919.1"/>
    </source>
</evidence>
<dbReference type="EMBL" id="JBHTIS010003980">
    <property type="protein sequence ID" value="MFD1051919.1"/>
    <property type="molecule type" value="Genomic_DNA"/>
</dbReference>
<evidence type="ECO:0000313" key="2">
    <source>
        <dbReference type="Proteomes" id="UP001597045"/>
    </source>
</evidence>
<reference evidence="2" key="1">
    <citation type="journal article" date="2019" name="Int. J. Syst. Evol. Microbiol.">
        <title>The Global Catalogue of Microorganisms (GCM) 10K type strain sequencing project: providing services to taxonomists for standard genome sequencing and annotation.</title>
        <authorList>
            <consortium name="The Broad Institute Genomics Platform"/>
            <consortium name="The Broad Institute Genome Sequencing Center for Infectious Disease"/>
            <person name="Wu L."/>
            <person name="Ma J."/>
        </authorList>
    </citation>
    <scope>NUCLEOTIDE SEQUENCE [LARGE SCALE GENOMIC DNA]</scope>
    <source>
        <strain evidence="2">JCM 31486</strain>
    </source>
</reference>
<evidence type="ECO:0008006" key="3">
    <source>
        <dbReference type="Google" id="ProtNLM"/>
    </source>
</evidence>
<proteinExistence type="predicted"/>
<sequence length="183" mass="20359">MALREGIPLGTGALDELHRVNARIAEYRKIAEEITTSVDGARIVKGPTLARDYPAGILRPSGDLDVIVRDERDLWRGAHIVQQRHVLDPVELTLLDTPSTRHIVLSVYWPADDPVLDEDLCVELCTPAFVGDLAGVPIRERLPEDPWLANLLAICEERFQRQYKAKDLFDLVVLGATAPPDPV</sequence>
<accession>A0ABW3MR38</accession>
<keyword evidence="2" id="KW-1185">Reference proteome</keyword>
<organism evidence="1 2">
    <name type="scientific">Kibdelosporangium lantanae</name>
    <dbReference type="NCBI Taxonomy" id="1497396"/>
    <lineage>
        <taxon>Bacteria</taxon>
        <taxon>Bacillati</taxon>
        <taxon>Actinomycetota</taxon>
        <taxon>Actinomycetes</taxon>
        <taxon>Pseudonocardiales</taxon>
        <taxon>Pseudonocardiaceae</taxon>
        <taxon>Kibdelosporangium</taxon>
    </lineage>
</organism>
<protein>
    <recommendedName>
        <fullName evidence="3">Nucleotidyltransferase</fullName>
    </recommendedName>
</protein>
<comment type="caution">
    <text evidence="1">The sequence shown here is derived from an EMBL/GenBank/DDBJ whole genome shotgun (WGS) entry which is preliminary data.</text>
</comment>
<gene>
    <name evidence="1" type="ORF">ACFQ1S_43335</name>
</gene>
<feature type="non-terminal residue" evidence="1">
    <location>
        <position position="183"/>
    </location>
</feature>